<dbReference type="PANTHER" id="PTHR43630:SF2">
    <property type="entry name" value="GLYCOSYLTRANSFERASE"/>
    <property type="match status" value="1"/>
</dbReference>
<evidence type="ECO:0000313" key="3">
    <source>
        <dbReference type="Proteomes" id="UP001524478"/>
    </source>
</evidence>
<proteinExistence type="predicted"/>
<dbReference type="Pfam" id="PF13181">
    <property type="entry name" value="TPR_8"/>
    <property type="match status" value="2"/>
</dbReference>
<dbReference type="SMART" id="SM00028">
    <property type="entry name" value="TPR"/>
    <property type="match status" value="3"/>
</dbReference>
<keyword evidence="2" id="KW-0808">Transferase</keyword>
<dbReference type="InterPro" id="IPR029044">
    <property type="entry name" value="Nucleotide-diphossugar_trans"/>
</dbReference>
<dbReference type="Gene3D" id="1.25.40.10">
    <property type="entry name" value="Tetratricopeptide repeat domain"/>
    <property type="match status" value="2"/>
</dbReference>
<protein>
    <submittedName>
        <fullName evidence="2">Glycosyltransferase</fullName>
        <ecNumber evidence="2">2.4.-.-</ecNumber>
    </submittedName>
</protein>
<dbReference type="RefSeq" id="WP_256313043.1">
    <property type="nucleotide sequence ID" value="NZ_JANGAC010000026.1"/>
</dbReference>
<organism evidence="2 3">
    <name type="scientific">Tissierella carlieri</name>
    <dbReference type="NCBI Taxonomy" id="689904"/>
    <lineage>
        <taxon>Bacteria</taxon>
        <taxon>Bacillati</taxon>
        <taxon>Bacillota</taxon>
        <taxon>Tissierellia</taxon>
        <taxon>Tissierellales</taxon>
        <taxon>Tissierellaceae</taxon>
        <taxon>Tissierella</taxon>
    </lineage>
</organism>
<evidence type="ECO:0000313" key="2">
    <source>
        <dbReference type="EMBL" id="MCQ4925629.1"/>
    </source>
</evidence>
<name>A0ABT1SGL4_9FIRM</name>
<gene>
    <name evidence="2" type="ORF">NE686_21210</name>
</gene>
<dbReference type="SUPFAM" id="SSF81901">
    <property type="entry name" value="HCP-like"/>
    <property type="match status" value="1"/>
</dbReference>
<feature type="domain" description="Glycosyltransferase 2-like" evidence="1">
    <location>
        <begin position="5"/>
        <end position="144"/>
    </location>
</feature>
<keyword evidence="3" id="KW-1185">Reference proteome</keyword>
<evidence type="ECO:0000259" key="1">
    <source>
        <dbReference type="Pfam" id="PF00535"/>
    </source>
</evidence>
<comment type="caution">
    <text evidence="2">The sequence shown here is derived from an EMBL/GenBank/DDBJ whole genome shotgun (WGS) entry which is preliminary data.</text>
</comment>
<dbReference type="InterPro" id="IPR001173">
    <property type="entry name" value="Glyco_trans_2-like"/>
</dbReference>
<dbReference type="EMBL" id="JANGAC010000026">
    <property type="protein sequence ID" value="MCQ4925629.1"/>
    <property type="molecule type" value="Genomic_DNA"/>
</dbReference>
<dbReference type="Proteomes" id="UP001524478">
    <property type="component" value="Unassembled WGS sequence"/>
</dbReference>
<dbReference type="PANTHER" id="PTHR43630">
    <property type="entry name" value="POLY-BETA-1,6-N-ACETYL-D-GLUCOSAMINE SYNTHASE"/>
    <property type="match status" value="1"/>
</dbReference>
<reference evidence="2 3" key="1">
    <citation type="submission" date="2022-06" db="EMBL/GenBank/DDBJ databases">
        <title>Isolation of gut microbiota from human fecal samples.</title>
        <authorList>
            <person name="Pamer E.G."/>
            <person name="Barat B."/>
            <person name="Waligurski E."/>
            <person name="Medina S."/>
            <person name="Paddock L."/>
            <person name="Mostad J."/>
        </authorList>
    </citation>
    <scope>NUCLEOTIDE SEQUENCE [LARGE SCALE GENOMIC DNA]</scope>
    <source>
        <strain evidence="2 3">DFI.7.95</strain>
    </source>
</reference>
<dbReference type="InterPro" id="IPR011990">
    <property type="entry name" value="TPR-like_helical_dom_sf"/>
</dbReference>
<dbReference type="CDD" id="cd02511">
    <property type="entry name" value="Beta4Glucosyltransferase"/>
    <property type="match status" value="1"/>
</dbReference>
<dbReference type="Pfam" id="PF00535">
    <property type="entry name" value="Glycos_transf_2"/>
    <property type="match status" value="1"/>
</dbReference>
<dbReference type="GO" id="GO:0016757">
    <property type="term" value="F:glycosyltransferase activity"/>
    <property type="evidence" value="ECO:0007669"/>
    <property type="project" value="UniProtKB-KW"/>
</dbReference>
<sequence length="357" mass="42436">MITISLCMIVRDEEDVISRCLDSVKDIVDEIIIVDTGSEDNTKEIVKRYTDKVFDFEWIDDFSAARNYSFSKATKDFILWLDADDVILEGDREKFKDLKQELNHNVDIVMMKYNVGFDENGNITLSYFRERLLKRINNYQWMEPVHEYLELNGNIINSGICITHKKERPTVGGRNIAIYKKAILRGTDLTPRGLYYYARELFYNEEYDDAIEYFNKFLDTEKGWREDNISACHNLSICYNNKNDKKNMLRALLKSFEYDTPRAEICCQLGYYYLSNKEYEKAIFWYKLVLELEKPIDNWGFMQHDYWGYIPCIQLCICYERLGNIEEAIKYNDKAAEYKPNDPAVEYNRNYFKNIGK</sequence>
<keyword evidence="2" id="KW-0328">Glycosyltransferase</keyword>
<dbReference type="EC" id="2.4.-.-" evidence="2"/>
<accession>A0ABT1SGL4</accession>
<dbReference type="InterPro" id="IPR019734">
    <property type="entry name" value="TPR_rpt"/>
</dbReference>
<dbReference type="SUPFAM" id="SSF53448">
    <property type="entry name" value="Nucleotide-diphospho-sugar transferases"/>
    <property type="match status" value="1"/>
</dbReference>
<dbReference type="Gene3D" id="3.90.550.10">
    <property type="entry name" value="Spore Coat Polysaccharide Biosynthesis Protein SpsA, Chain A"/>
    <property type="match status" value="1"/>
</dbReference>